<evidence type="ECO:0000256" key="3">
    <source>
        <dbReference type="ARBA" id="ARBA00023125"/>
    </source>
</evidence>
<dbReference type="SUPFAM" id="SSF88659">
    <property type="entry name" value="Sigma3 and sigma4 domains of RNA polymerase sigma factors"/>
    <property type="match status" value="2"/>
</dbReference>
<comment type="function">
    <text evidence="5">Sigma factors are initiation factors that promote the attachment of RNA polymerase to specific initiation sites and are then released.</text>
</comment>
<sequence>MGTARHVPESFRTYLAEINRTPLMTTSDEKETAAGVVAGNEAARDRMIRANLRLVVNIALSYTGRGVPIEDLVSEGNLGLMRAVEGYDPSMNTRFSTYATFWINQSIRRGIVNAAKIVRIPVYMTQLHFKWARAKGDLTVEFGRLPTHEEVTGRLGLSERQSRILAEAIRVSRGLPSEPGEGSPGIAETVMDSRLRTPEALMTEVIDIGRLMELLDKMEPREAAVLRMRFGFDGDGPKTCKQVGVQFGLSRERIRQIESDAIAKLAESIGDR</sequence>
<reference evidence="9" key="1">
    <citation type="submission" date="2019-08" db="EMBL/GenBank/DDBJ databases">
        <title>Limnoglobus roseus gen. nov., sp. nov., a novel freshwater planctomycete with a giant genome from the family Gemmataceae.</title>
        <authorList>
            <person name="Kulichevskaya I.S."/>
            <person name="Naumoff D.G."/>
            <person name="Miroshnikov K."/>
            <person name="Ivanova A."/>
            <person name="Philippov D.A."/>
            <person name="Hakobyan A."/>
            <person name="Rijpstra I.C."/>
            <person name="Sinninghe Damste J.S."/>
            <person name="Liesack W."/>
            <person name="Dedysh S.N."/>
        </authorList>
    </citation>
    <scope>NUCLEOTIDE SEQUENCE [LARGE SCALE GENOMIC DNA]</scope>
    <source>
        <strain evidence="9">PX52</strain>
    </source>
</reference>
<dbReference type="NCBIfam" id="TIGR02937">
    <property type="entry name" value="sigma70-ECF"/>
    <property type="match status" value="1"/>
</dbReference>
<evidence type="ECO:0000256" key="2">
    <source>
        <dbReference type="ARBA" id="ARBA00023082"/>
    </source>
</evidence>
<dbReference type="PROSITE" id="PS00716">
    <property type="entry name" value="SIGMA70_2"/>
    <property type="match status" value="1"/>
</dbReference>
<dbReference type="SUPFAM" id="SSF88946">
    <property type="entry name" value="Sigma2 domain of RNA polymerase sigma factors"/>
    <property type="match status" value="1"/>
</dbReference>
<dbReference type="GO" id="GO:0016987">
    <property type="term" value="F:sigma factor activity"/>
    <property type="evidence" value="ECO:0007669"/>
    <property type="project" value="UniProtKB-KW"/>
</dbReference>
<feature type="domain" description="RNA polymerase sigma-70" evidence="6">
    <location>
        <begin position="71"/>
        <end position="84"/>
    </location>
</feature>
<dbReference type="GO" id="GO:0003677">
    <property type="term" value="F:DNA binding"/>
    <property type="evidence" value="ECO:0007669"/>
    <property type="project" value="UniProtKB-KW"/>
</dbReference>
<dbReference type="Pfam" id="PF04542">
    <property type="entry name" value="Sigma70_r2"/>
    <property type="match status" value="1"/>
</dbReference>
<name>A0A5C1AF63_9BACT</name>
<evidence type="ECO:0000256" key="4">
    <source>
        <dbReference type="ARBA" id="ARBA00023163"/>
    </source>
</evidence>
<keyword evidence="3 5" id="KW-0238">DNA-binding</keyword>
<dbReference type="InterPro" id="IPR009042">
    <property type="entry name" value="RNA_pol_sigma70_r1_2"/>
</dbReference>
<dbReference type="PANTHER" id="PTHR30603">
    <property type="entry name" value="RNA POLYMERASE SIGMA FACTOR RPO"/>
    <property type="match status" value="1"/>
</dbReference>
<dbReference type="PANTHER" id="PTHR30603:SF60">
    <property type="entry name" value="RNA POLYMERASE SIGMA FACTOR RPOD"/>
    <property type="match status" value="1"/>
</dbReference>
<protein>
    <recommendedName>
        <fullName evidence="5">RNA polymerase sigma factor</fullName>
    </recommendedName>
</protein>
<dbReference type="InterPro" id="IPR007630">
    <property type="entry name" value="RNA_pol_sigma70_r4"/>
</dbReference>
<evidence type="ECO:0000259" key="7">
    <source>
        <dbReference type="PROSITE" id="PS00716"/>
    </source>
</evidence>
<keyword evidence="1 5" id="KW-0805">Transcription regulation</keyword>
<dbReference type="GO" id="GO:0006352">
    <property type="term" value="P:DNA-templated transcription initiation"/>
    <property type="evidence" value="ECO:0007669"/>
    <property type="project" value="InterPro"/>
</dbReference>
<dbReference type="PRINTS" id="PR00046">
    <property type="entry name" value="SIGMA70FCT"/>
</dbReference>
<dbReference type="PROSITE" id="PS00715">
    <property type="entry name" value="SIGMA70_1"/>
    <property type="match status" value="1"/>
</dbReference>
<evidence type="ECO:0000313" key="8">
    <source>
        <dbReference type="EMBL" id="QEL16837.1"/>
    </source>
</evidence>
<dbReference type="InterPro" id="IPR036388">
    <property type="entry name" value="WH-like_DNA-bd_sf"/>
</dbReference>
<feature type="domain" description="RNA polymerase sigma-70" evidence="7">
    <location>
        <begin position="239"/>
        <end position="265"/>
    </location>
</feature>
<evidence type="ECO:0000313" key="9">
    <source>
        <dbReference type="Proteomes" id="UP000324974"/>
    </source>
</evidence>
<keyword evidence="4 5" id="KW-0804">Transcription</keyword>
<dbReference type="CDD" id="cd06171">
    <property type="entry name" value="Sigma70_r4"/>
    <property type="match status" value="1"/>
</dbReference>
<dbReference type="Pfam" id="PF04545">
    <property type="entry name" value="Sigma70_r4"/>
    <property type="match status" value="1"/>
</dbReference>
<dbReference type="RefSeq" id="WP_149111515.1">
    <property type="nucleotide sequence ID" value="NZ_CP042425.1"/>
</dbReference>
<dbReference type="KEGG" id="lrs:PX52LOC_03810"/>
<dbReference type="Gene3D" id="1.10.601.10">
    <property type="entry name" value="RNA Polymerase Primary Sigma Factor"/>
    <property type="match status" value="1"/>
</dbReference>
<dbReference type="Proteomes" id="UP000324974">
    <property type="component" value="Chromosome"/>
</dbReference>
<dbReference type="InterPro" id="IPR013325">
    <property type="entry name" value="RNA_pol_sigma_r2"/>
</dbReference>
<dbReference type="InterPro" id="IPR014284">
    <property type="entry name" value="RNA_pol_sigma-70_dom"/>
</dbReference>
<dbReference type="InterPro" id="IPR007627">
    <property type="entry name" value="RNA_pol_sigma70_r2"/>
</dbReference>
<dbReference type="AlphaFoldDB" id="A0A5C1AF63"/>
<keyword evidence="9" id="KW-1185">Reference proteome</keyword>
<dbReference type="InterPro" id="IPR013324">
    <property type="entry name" value="RNA_pol_sigma_r3/r4-like"/>
</dbReference>
<evidence type="ECO:0000256" key="5">
    <source>
        <dbReference type="RuleBase" id="RU362124"/>
    </source>
</evidence>
<dbReference type="OrthoDB" id="9780321at2"/>
<accession>A0A5C1AF63</accession>
<dbReference type="InterPro" id="IPR000943">
    <property type="entry name" value="RNA_pol_sigma70"/>
</dbReference>
<dbReference type="Gene3D" id="1.10.10.10">
    <property type="entry name" value="Winged helix-like DNA-binding domain superfamily/Winged helix DNA-binding domain"/>
    <property type="match status" value="2"/>
</dbReference>
<evidence type="ECO:0000256" key="1">
    <source>
        <dbReference type="ARBA" id="ARBA00023015"/>
    </source>
</evidence>
<keyword evidence="2 5" id="KW-0731">Sigma factor</keyword>
<dbReference type="InterPro" id="IPR050239">
    <property type="entry name" value="Sigma-70_RNA_pol_init_factors"/>
</dbReference>
<gene>
    <name evidence="8" type="ORF">PX52LOC_03810</name>
</gene>
<proteinExistence type="inferred from homology"/>
<evidence type="ECO:0000259" key="6">
    <source>
        <dbReference type="PROSITE" id="PS00715"/>
    </source>
</evidence>
<comment type="similarity">
    <text evidence="5">Belongs to the sigma-70 factor family.</text>
</comment>
<dbReference type="EMBL" id="CP042425">
    <property type="protein sequence ID" value="QEL16837.1"/>
    <property type="molecule type" value="Genomic_DNA"/>
</dbReference>
<organism evidence="8 9">
    <name type="scientific">Limnoglobus roseus</name>
    <dbReference type="NCBI Taxonomy" id="2598579"/>
    <lineage>
        <taxon>Bacteria</taxon>
        <taxon>Pseudomonadati</taxon>
        <taxon>Planctomycetota</taxon>
        <taxon>Planctomycetia</taxon>
        <taxon>Gemmatales</taxon>
        <taxon>Gemmataceae</taxon>
        <taxon>Limnoglobus</taxon>
    </lineage>
</organism>
<dbReference type="Pfam" id="PF00140">
    <property type="entry name" value="Sigma70_r1_2"/>
    <property type="match status" value="1"/>
</dbReference>